<accession>A0A2N1IZC8</accession>
<dbReference type="InterPro" id="IPR036034">
    <property type="entry name" value="PDZ_sf"/>
</dbReference>
<dbReference type="Proteomes" id="UP000233248">
    <property type="component" value="Unassembled WGS sequence"/>
</dbReference>
<reference evidence="8 9" key="1">
    <citation type="submission" date="2017-09" db="EMBL/GenBank/DDBJ databases">
        <title>Genomics of the genus Arcobacter.</title>
        <authorList>
            <person name="Perez-Cataluna A."/>
            <person name="Figueras M.J."/>
            <person name="Salas-Masso N."/>
        </authorList>
    </citation>
    <scope>NUCLEOTIDE SEQUENCE [LARGE SCALE GENOMIC DNA]</scope>
    <source>
        <strain evidence="8 9">DSM 18005</strain>
    </source>
</reference>
<dbReference type="Gene3D" id="3.90.226.10">
    <property type="entry name" value="2-enoyl-CoA Hydratase, Chain A, domain 1"/>
    <property type="match status" value="1"/>
</dbReference>
<evidence type="ECO:0000256" key="6">
    <source>
        <dbReference type="SAM" id="SignalP"/>
    </source>
</evidence>
<evidence type="ECO:0000313" key="9">
    <source>
        <dbReference type="Proteomes" id="UP000233248"/>
    </source>
</evidence>
<dbReference type="Pfam" id="PF03572">
    <property type="entry name" value="Peptidase_S41"/>
    <property type="match status" value="1"/>
</dbReference>
<dbReference type="OrthoDB" id="9812068at2"/>
<keyword evidence="9" id="KW-1185">Reference proteome</keyword>
<evidence type="ECO:0000256" key="3">
    <source>
        <dbReference type="ARBA" id="ARBA00022801"/>
    </source>
</evidence>
<dbReference type="PANTHER" id="PTHR32060:SF30">
    <property type="entry name" value="CARBOXY-TERMINAL PROCESSING PROTEASE CTPA"/>
    <property type="match status" value="1"/>
</dbReference>
<dbReference type="CDD" id="cd07560">
    <property type="entry name" value="Peptidase_S41_CPP"/>
    <property type="match status" value="1"/>
</dbReference>
<dbReference type="AlphaFoldDB" id="A0A2N1IZC8"/>
<keyword evidence="4 5" id="KW-0720">Serine protease</keyword>
<evidence type="ECO:0000256" key="1">
    <source>
        <dbReference type="ARBA" id="ARBA00009179"/>
    </source>
</evidence>
<dbReference type="PROSITE" id="PS50106">
    <property type="entry name" value="PDZ"/>
    <property type="match status" value="1"/>
</dbReference>
<gene>
    <name evidence="8" type="ORF">CP960_13430</name>
</gene>
<proteinExistence type="inferred from homology"/>
<dbReference type="SUPFAM" id="SSF50156">
    <property type="entry name" value="PDZ domain-like"/>
    <property type="match status" value="1"/>
</dbReference>
<dbReference type="GO" id="GO:0004175">
    <property type="term" value="F:endopeptidase activity"/>
    <property type="evidence" value="ECO:0007669"/>
    <property type="project" value="TreeGrafter"/>
</dbReference>
<dbReference type="Gene3D" id="2.30.42.10">
    <property type="match status" value="1"/>
</dbReference>
<protein>
    <submittedName>
        <fullName evidence="8">Peptidase S41</fullName>
    </submittedName>
</protein>
<evidence type="ECO:0000256" key="5">
    <source>
        <dbReference type="RuleBase" id="RU004404"/>
    </source>
</evidence>
<dbReference type="Gene3D" id="3.30.750.44">
    <property type="match status" value="1"/>
</dbReference>
<dbReference type="PANTHER" id="PTHR32060">
    <property type="entry name" value="TAIL-SPECIFIC PROTEASE"/>
    <property type="match status" value="1"/>
</dbReference>
<dbReference type="FunFam" id="2.30.42.10:FF:000063">
    <property type="entry name" value="Peptidase, S41 family"/>
    <property type="match status" value="1"/>
</dbReference>
<dbReference type="InterPro" id="IPR055210">
    <property type="entry name" value="CtpA/B_N"/>
</dbReference>
<evidence type="ECO:0000313" key="8">
    <source>
        <dbReference type="EMBL" id="PKI79651.1"/>
    </source>
</evidence>
<feature type="domain" description="PDZ" evidence="7">
    <location>
        <begin position="85"/>
        <end position="151"/>
    </location>
</feature>
<dbReference type="SMART" id="SM00228">
    <property type="entry name" value="PDZ"/>
    <property type="match status" value="1"/>
</dbReference>
<dbReference type="GO" id="GO:0030288">
    <property type="term" value="C:outer membrane-bounded periplasmic space"/>
    <property type="evidence" value="ECO:0007669"/>
    <property type="project" value="TreeGrafter"/>
</dbReference>
<dbReference type="NCBIfam" id="TIGR00225">
    <property type="entry name" value="prc"/>
    <property type="match status" value="1"/>
</dbReference>
<dbReference type="FunFam" id="3.90.226.10:FF:000029">
    <property type="entry name" value="Peptidase, S41 family"/>
    <property type="match status" value="1"/>
</dbReference>
<dbReference type="GO" id="GO:0007165">
    <property type="term" value="P:signal transduction"/>
    <property type="evidence" value="ECO:0007669"/>
    <property type="project" value="TreeGrafter"/>
</dbReference>
<dbReference type="SUPFAM" id="SSF52096">
    <property type="entry name" value="ClpP/crotonase"/>
    <property type="match status" value="1"/>
</dbReference>
<name>A0A2N1IZC8_9BACT</name>
<dbReference type="Pfam" id="PF22694">
    <property type="entry name" value="CtpB_N-like"/>
    <property type="match status" value="1"/>
</dbReference>
<dbReference type="CDD" id="cd06782">
    <property type="entry name" value="cpPDZ_CPP-like"/>
    <property type="match status" value="1"/>
</dbReference>
<keyword evidence="3 5" id="KW-0378">Hydrolase</keyword>
<dbReference type="GO" id="GO:0008236">
    <property type="term" value="F:serine-type peptidase activity"/>
    <property type="evidence" value="ECO:0007669"/>
    <property type="project" value="UniProtKB-KW"/>
</dbReference>
<dbReference type="GO" id="GO:0006508">
    <property type="term" value="P:proteolysis"/>
    <property type="evidence" value="ECO:0007669"/>
    <property type="project" value="UniProtKB-KW"/>
</dbReference>
<organism evidence="8 9">
    <name type="scientific">Malaciobacter halophilus</name>
    <dbReference type="NCBI Taxonomy" id="197482"/>
    <lineage>
        <taxon>Bacteria</taxon>
        <taxon>Pseudomonadati</taxon>
        <taxon>Campylobacterota</taxon>
        <taxon>Epsilonproteobacteria</taxon>
        <taxon>Campylobacterales</taxon>
        <taxon>Arcobacteraceae</taxon>
        <taxon>Malaciobacter</taxon>
    </lineage>
</organism>
<dbReference type="InterPro" id="IPR001478">
    <property type="entry name" value="PDZ"/>
</dbReference>
<dbReference type="InterPro" id="IPR029045">
    <property type="entry name" value="ClpP/crotonase-like_dom_sf"/>
</dbReference>
<keyword evidence="2 5" id="KW-0645">Protease</keyword>
<keyword evidence="6" id="KW-0732">Signal</keyword>
<comment type="caution">
    <text evidence="8">The sequence shown here is derived from an EMBL/GenBank/DDBJ whole genome shotgun (WGS) entry which is preliminary data.</text>
</comment>
<comment type="similarity">
    <text evidence="1 5">Belongs to the peptidase S41A family.</text>
</comment>
<dbReference type="SMART" id="SM00245">
    <property type="entry name" value="TSPc"/>
    <property type="match status" value="1"/>
</dbReference>
<dbReference type="InterPro" id="IPR004447">
    <property type="entry name" value="Peptidase_S41A"/>
</dbReference>
<evidence type="ECO:0000256" key="2">
    <source>
        <dbReference type="ARBA" id="ARBA00022670"/>
    </source>
</evidence>
<dbReference type="InterPro" id="IPR005151">
    <property type="entry name" value="Tail-specific_protease"/>
</dbReference>
<sequence length="429" mass="47367">MMKKFLLASSFALVFSQALFSKEQKEELTQSRFESLTKLTQVIGTVEKYYVDDVKLQEIVNKAIKGLMQELDAHSTFLDKKSSKEMSIQTNGEFGGLGITVGMRDGALTVISPIDDTPAYKAGVKSGDIILKIDDKSTLNMTLNDAVGLMRGKPKTDIDLTVVRKGNNKPIKITITRDIIKIQSVFSKAIDDDLLYLRISSFDKKVTEKLKTAIKKHSKIKGIILDLRNNPGGLLSQAISVTDIFVDSGVIVSQKGRDATDEEKYYAKYTNTLTDVPMVVLVNGGSASASEIVSGALQDHKRAVVVGEKTFGKGSVQAVLPIVKDRSENIKLTIAKYYLPSGRTIQAKGITPDITVYPGKTVSESSNEFQIKEADLKKHLEGELQKVENKKKKEESVEKDEMIITKEDINNDNQLNSAINILRSLIIMK</sequence>
<evidence type="ECO:0000256" key="4">
    <source>
        <dbReference type="ARBA" id="ARBA00022825"/>
    </source>
</evidence>
<feature type="signal peptide" evidence="6">
    <location>
        <begin position="1"/>
        <end position="21"/>
    </location>
</feature>
<evidence type="ECO:0000259" key="7">
    <source>
        <dbReference type="PROSITE" id="PS50106"/>
    </source>
</evidence>
<dbReference type="Pfam" id="PF13180">
    <property type="entry name" value="PDZ_2"/>
    <property type="match status" value="1"/>
</dbReference>
<dbReference type="EMBL" id="NXIF01000092">
    <property type="protein sequence ID" value="PKI79651.1"/>
    <property type="molecule type" value="Genomic_DNA"/>
</dbReference>
<feature type="chain" id="PRO_5014839148" evidence="6">
    <location>
        <begin position="22"/>
        <end position="429"/>
    </location>
</feature>